<dbReference type="CDD" id="cd17874">
    <property type="entry name" value="FtsY"/>
    <property type="match status" value="1"/>
</dbReference>
<dbReference type="EMBL" id="QICB01000001">
    <property type="protein sequence ID" value="RNL21588.1"/>
    <property type="molecule type" value="Genomic_DNA"/>
</dbReference>
<evidence type="ECO:0000313" key="14">
    <source>
        <dbReference type="Proteomes" id="UP000267368"/>
    </source>
</evidence>
<dbReference type="InterPro" id="IPR042101">
    <property type="entry name" value="SRP54_N_sf"/>
</dbReference>
<dbReference type="SMART" id="SM00963">
    <property type="entry name" value="SRP54_N"/>
    <property type="match status" value="1"/>
</dbReference>
<comment type="similarity">
    <text evidence="9">Belongs to the GTP-binding SRP family. FtsY subfamily.</text>
</comment>
<dbReference type="SMART" id="SM00382">
    <property type="entry name" value="AAA"/>
    <property type="match status" value="1"/>
</dbReference>
<comment type="caution">
    <text evidence="13">The sequence shown here is derived from an EMBL/GenBank/DDBJ whole genome shotgun (WGS) entry which is preliminary data.</text>
</comment>
<evidence type="ECO:0000256" key="5">
    <source>
        <dbReference type="ARBA" id="ARBA00023134"/>
    </source>
</evidence>
<feature type="binding site" evidence="9">
    <location>
        <begin position="107"/>
        <end position="114"/>
    </location>
    <ligand>
        <name>GTP</name>
        <dbReference type="ChEBI" id="CHEBI:37565"/>
    </ligand>
</feature>
<evidence type="ECO:0000256" key="3">
    <source>
        <dbReference type="ARBA" id="ARBA00022741"/>
    </source>
</evidence>
<dbReference type="Gene3D" id="1.20.120.140">
    <property type="entry name" value="Signal recognition particle SRP54, nucleotide-binding domain"/>
    <property type="match status" value="1"/>
</dbReference>
<proteinExistence type="inferred from homology"/>
<feature type="domain" description="AAA+ ATPase" evidence="10">
    <location>
        <begin position="99"/>
        <end position="256"/>
    </location>
</feature>
<keyword evidence="5 9" id="KW-0342">GTP-binding</keyword>
<dbReference type="Pfam" id="PF00448">
    <property type="entry name" value="SRP54"/>
    <property type="match status" value="1"/>
</dbReference>
<dbReference type="Proteomes" id="UP000267368">
    <property type="component" value="Unassembled WGS sequence"/>
</dbReference>
<keyword evidence="14" id="KW-1185">Reference proteome</keyword>
<dbReference type="InterPro" id="IPR000897">
    <property type="entry name" value="SRP54_GTPase_dom"/>
</dbReference>
<dbReference type="GO" id="GO:0006614">
    <property type="term" value="P:SRP-dependent cotranslational protein targeting to membrane"/>
    <property type="evidence" value="ECO:0007669"/>
    <property type="project" value="InterPro"/>
</dbReference>
<dbReference type="InterPro" id="IPR027417">
    <property type="entry name" value="P-loop_NTPase"/>
</dbReference>
<dbReference type="RefSeq" id="WP_123197429.1">
    <property type="nucleotide sequence ID" value="NZ_QICB01000001.1"/>
</dbReference>
<dbReference type="FunFam" id="1.20.120.140:FF:000002">
    <property type="entry name" value="Signal recognition particle receptor FtsY"/>
    <property type="match status" value="1"/>
</dbReference>
<comment type="subcellular location">
    <subcellularLocation>
        <location evidence="9">Cell membrane</location>
        <topology evidence="9">Peripheral membrane protein</topology>
        <orientation evidence="9">Cytoplasmic side</orientation>
    </subcellularLocation>
    <subcellularLocation>
        <location evidence="9">Cytoplasm</location>
    </subcellularLocation>
</comment>
<sequence>MGFFSRISEGLARSREKFTEQMNVLLDRGPDLDEEFWEGLEETLILADIGGAAASDIVEDLRDKATRKALPDAYAVLDMLNDRMAEAFCAGGEEVFGGEPACVLFVGINGAGKTTTVGKLAKEATDAGRTVLLGSADTFRAAAIEQLEEWARRADVEICTRERGSDPASVCYDTIERAEQKNADLVLIDTAGRLHTSADLMRELEKVVNVVRKRSKLPVYTVLVIDATTGQNGLAQAREFDRALKLDGVIVTKLDGTAKGGIALAVSHELELPVLKIGVGEGLGDLKDFDAHDFARAFVGDFDERS</sequence>
<protein>
    <recommendedName>
        <fullName evidence="9">Signal recognition particle receptor FtsY</fullName>
        <shortName evidence="9">SRP receptor</shortName>
        <ecNumber evidence="9">3.6.5.4</ecNumber>
    </recommendedName>
</protein>
<gene>
    <name evidence="9" type="primary">ftsY</name>
    <name evidence="13" type="ORF">DMP07_01800</name>
</gene>
<dbReference type="SMART" id="SM00962">
    <property type="entry name" value="SRP54"/>
    <property type="match status" value="1"/>
</dbReference>
<name>A0A3N0AJ73_9ACTN</name>
<dbReference type="EC" id="3.6.5.4" evidence="9"/>
<dbReference type="GO" id="GO:0003924">
    <property type="term" value="F:GTPase activity"/>
    <property type="evidence" value="ECO:0007669"/>
    <property type="project" value="UniProtKB-UniRule"/>
</dbReference>
<dbReference type="InterPro" id="IPR013822">
    <property type="entry name" value="Signal_recog_particl_SRP54_hlx"/>
</dbReference>
<keyword evidence="1 9" id="KW-1003">Cell membrane</keyword>
<comment type="subunit">
    <text evidence="9">Part of the signal recognition particle protein translocation system, which is composed of SRP and FtsY.</text>
</comment>
<dbReference type="GO" id="GO:0005737">
    <property type="term" value="C:cytoplasm"/>
    <property type="evidence" value="ECO:0007669"/>
    <property type="project" value="UniProtKB-SubCell"/>
</dbReference>
<dbReference type="GO" id="GO:0005525">
    <property type="term" value="F:GTP binding"/>
    <property type="evidence" value="ECO:0007669"/>
    <property type="project" value="UniProtKB-UniRule"/>
</dbReference>
<feature type="domain" description="Signal recognition particle SRP54 helical bundle" evidence="12">
    <location>
        <begin position="7"/>
        <end position="88"/>
    </location>
</feature>
<evidence type="ECO:0000256" key="4">
    <source>
        <dbReference type="ARBA" id="ARBA00022801"/>
    </source>
</evidence>
<comment type="catalytic activity">
    <reaction evidence="8 9">
        <text>GTP + H2O = GDP + phosphate + H(+)</text>
        <dbReference type="Rhea" id="RHEA:19669"/>
        <dbReference type="ChEBI" id="CHEBI:15377"/>
        <dbReference type="ChEBI" id="CHEBI:15378"/>
        <dbReference type="ChEBI" id="CHEBI:37565"/>
        <dbReference type="ChEBI" id="CHEBI:43474"/>
        <dbReference type="ChEBI" id="CHEBI:58189"/>
        <dbReference type="EC" id="3.6.5.4"/>
    </reaction>
</comment>
<evidence type="ECO:0000259" key="12">
    <source>
        <dbReference type="SMART" id="SM00963"/>
    </source>
</evidence>
<evidence type="ECO:0000259" key="10">
    <source>
        <dbReference type="SMART" id="SM00382"/>
    </source>
</evidence>
<dbReference type="InterPro" id="IPR004390">
    <property type="entry name" value="SR_rcpt_FtsY"/>
</dbReference>
<dbReference type="GO" id="GO:0005886">
    <property type="term" value="C:plasma membrane"/>
    <property type="evidence" value="ECO:0007669"/>
    <property type="project" value="UniProtKB-SubCell"/>
</dbReference>
<evidence type="ECO:0000256" key="9">
    <source>
        <dbReference type="HAMAP-Rule" id="MF_00920"/>
    </source>
</evidence>
<evidence type="ECO:0000256" key="2">
    <source>
        <dbReference type="ARBA" id="ARBA00022490"/>
    </source>
</evidence>
<dbReference type="FunFam" id="3.40.50.300:FF:000053">
    <property type="entry name" value="Signal recognition particle receptor FtsY"/>
    <property type="match status" value="1"/>
</dbReference>
<keyword evidence="3 9" id="KW-0547">Nucleotide-binding</keyword>
<evidence type="ECO:0000256" key="1">
    <source>
        <dbReference type="ARBA" id="ARBA00022475"/>
    </source>
</evidence>
<dbReference type="OrthoDB" id="9804720at2"/>
<dbReference type="InterPro" id="IPR003593">
    <property type="entry name" value="AAA+_ATPase"/>
</dbReference>
<dbReference type="GO" id="GO:0005047">
    <property type="term" value="F:signal recognition particle binding"/>
    <property type="evidence" value="ECO:0007669"/>
    <property type="project" value="TreeGrafter"/>
</dbReference>
<feature type="binding site" evidence="9">
    <location>
        <begin position="189"/>
        <end position="193"/>
    </location>
    <ligand>
        <name>GTP</name>
        <dbReference type="ChEBI" id="CHEBI:37565"/>
    </ligand>
</feature>
<keyword evidence="2 9" id="KW-0963">Cytoplasm</keyword>
<evidence type="ECO:0000256" key="6">
    <source>
        <dbReference type="ARBA" id="ARBA00023136"/>
    </source>
</evidence>
<dbReference type="Gene3D" id="3.40.50.300">
    <property type="entry name" value="P-loop containing nucleotide triphosphate hydrolases"/>
    <property type="match status" value="1"/>
</dbReference>
<feature type="domain" description="SRP54-type proteins GTP-binding" evidence="11">
    <location>
        <begin position="100"/>
        <end position="300"/>
    </location>
</feature>
<comment type="function">
    <text evidence="9">Involved in targeting and insertion of nascent membrane proteins into the cytoplasmic membrane. Acts as a receptor for the complex formed by the signal recognition particle (SRP) and the ribosome-nascent chain (RNC).</text>
</comment>
<keyword evidence="7 9" id="KW-0675">Receptor</keyword>
<dbReference type="PANTHER" id="PTHR43134">
    <property type="entry name" value="SIGNAL RECOGNITION PARTICLE RECEPTOR SUBUNIT ALPHA"/>
    <property type="match status" value="1"/>
</dbReference>
<dbReference type="InterPro" id="IPR036225">
    <property type="entry name" value="SRP/SRP_N"/>
</dbReference>
<dbReference type="SUPFAM" id="SSF47364">
    <property type="entry name" value="Domain of the SRP/SRP receptor G-proteins"/>
    <property type="match status" value="1"/>
</dbReference>
<evidence type="ECO:0000259" key="11">
    <source>
        <dbReference type="SMART" id="SM00962"/>
    </source>
</evidence>
<dbReference type="Pfam" id="PF02881">
    <property type="entry name" value="SRP54_N"/>
    <property type="match status" value="1"/>
</dbReference>
<keyword evidence="4 9" id="KW-0378">Hydrolase</keyword>
<dbReference type="HAMAP" id="MF_00920">
    <property type="entry name" value="FtsY"/>
    <property type="match status" value="1"/>
</dbReference>
<feature type="binding site" evidence="9">
    <location>
        <begin position="252"/>
        <end position="255"/>
    </location>
    <ligand>
        <name>GTP</name>
        <dbReference type="ChEBI" id="CHEBI:37565"/>
    </ligand>
</feature>
<evidence type="ECO:0000313" key="13">
    <source>
        <dbReference type="EMBL" id="RNL21588.1"/>
    </source>
</evidence>
<organism evidence="13 14">
    <name type="scientific">Slackia faecicanis</name>
    <dbReference type="NCBI Taxonomy" id="255723"/>
    <lineage>
        <taxon>Bacteria</taxon>
        <taxon>Bacillati</taxon>
        <taxon>Actinomycetota</taxon>
        <taxon>Coriobacteriia</taxon>
        <taxon>Eggerthellales</taxon>
        <taxon>Eggerthellaceae</taxon>
        <taxon>Slackia</taxon>
    </lineage>
</organism>
<evidence type="ECO:0000256" key="8">
    <source>
        <dbReference type="ARBA" id="ARBA00048027"/>
    </source>
</evidence>
<dbReference type="SUPFAM" id="SSF52540">
    <property type="entry name" value="P-loop containing nucleoside triphosphate hydrolases"/>
    <property type="match status" value="1"/>
</dbReference>
<accession>A0A3N0AJ73</accession>
<dbReference type="PANTHER" id="PTHR43134:SF1">
    <property type="entry name" value="SIGNAL RECOGNITION PARTICLE RECEPTOR SUBUNIT ALPHA"/>
    <property type="match status" value="1"/>
</dbReference>
<dbReference type="NCBIfam" id="TIGR00064">
    <property type="entry name" value="ftsY"/>
    <property type="match status" value="1"/>
</dbReference>
<evidence type="ECO:0000256" key="7">
    <source>
        <dbReference type="ARBA" id="ARBA00023170"/>
    </source>
</evidence>
<dbReference type="AlphaFoldDB" id="A0A3N0AJ73"/>
<keyword evidence="6 9" id="KW-0472">Membrane</keyword>
<reference evidence="14" key="1">
    <citation type="submission" date="2018-05" db="EMBL/GenBank/DDBJ databases">
        <title>Genome Sequencing of selected type strains of the family Eggerthellaceae.</title>
        <authorList>
            <person name="Danylec N."/>
            <person name="Stoll D.A."/>
            <person name="Doetsch A."/>
            <person name="Huch M."/>
        </authorList>
    </citation>
    <scope>NUCLEOTIDE SEQUENCE [LARGE SCALE GENOMIC DNA]</scope>
    <source>
        <strain evidence="14">DSM 17537</strain>
    </source>
</reference>